<evidence type="ECO:0000313" key="11">
    <source>
        <dbReference type="Proteomes" id="UP001164459"/>
    </source>
</evidence>
<keyword evidence="5" id="KW-0547">Nucleotide-binding</keyword>
<evidence type="ECO:0000256" key="4">
    <source>
        <dbReference type="ARBA" id="ARBA00022679"/>
    </source>
</evidence>
<evidence type="ECO:0000256" key="5">
    <source>
        <dbReference type="ARBA" id="ARBA00022741"/>
    </source>
</evidence>
<evidence type="ECO:0000256" key="3">
    <source>
        <dbReference type="ARBA" id="ARBA00022553"/>
    </source>
</evidence>
<accession>A0ABY7GUW2</accession>
<dbReference type="NCBIfam" id="TIGR00229">
    <property type="entry name" value="sensory_box"/>
    <property type="match status" value="1"/>
</dbReference>
<keyword evidence="11" id="KW-1185">Reference proteome</keyword>
<dbReference type="EC" id="2.7.13.3" evidence="2"/>
<dbReference type="InterPro" id="IPR013767">
    <property type="entry name" value="PAS_fold"/>
</dbReference>
<organism evidence="10 11">
    <name type="scientific">Nannocystis punicea</name>
    <dbReference type="NCBI Taxonomy" id="2995304"/>
    <lineage>
        <taxon>Bacteria</taxon>
        <taxon>Pseudomonadati</taxon>
        <taxon>Myxococcota</taxon>
        <taxon>Polyangia</taxon>
        <taxon>Nannocystales</taxon>
        <taxon>Nannocystaceae</taxon>
        <taxon>Nannocystis</taxon>
    </lineage>
</organism>
<evidence type="ECO:0000256" key="8">
    <source>
        <dbReference type="SAM" id="MobiDB-lite"/>
    </source>
</evidence>
<dbReference type="Proteomes" id="UP001164459">
    <property type="component" value="Chromosome"/>
</dbReference>
<name>A0ABY7GUW2_9BACT</name>
<keyword evidence="3" id="KW-0597">Phosphoprotein</keyword>
<gene>
    <name evidence="10" type="ORF">O0S08_31395</name>
</gene>
<sequence length="234" mass="25107">MTDEGPHSRGDARTRLAAIVDDAHDAILSKSLDGTILSWNRGAERMFGYSAHEAIGRPISLLVPADRLDEEAQVTARISAGDAPPPFDSERRRKDGLLAAVALAVSPLRDEHGQVVGTSIIARERVEGTRQEYDLTAPFDSLRHSDPAMAALLVALEDDLRNRLHVVTISAHLLARSAGDLSSAATARELLARQASELPRLIHLFTETAAGLDETASERKEAAEPAVTDLASLA</sequence>
<dbReference type="PROSITE" id="PS50112">
    <property type="entry name" value="PAS"/>
    <property type="match status" value="1"/>
</dbReference>
<feature type="domain" description="PAS" evidence="9">
    <location>
        <begin position="12"/>
        <end position="67"/>
    </location>
</feature>
<keyword evidence="7" id="KW-0067">ATP-binding</keyword>
<dbReference type="PANTHER" id="PTHR41523">
    <property type="entry name" value="TWO-COMPONENT SYSTEM SENSOR PROTEIN"/>
    <property type="match status" value="1"/>
</dbReference>
<dbReference type="CDD" id="cd00130">
    <property type="entry name" value="PAS"/>
    <property type="match status" value="1"/>
</dbReference>
<feature type="region of interest" description="Disordered" evidence="8">
    <location>
        <begin position="215"/>
        <end position="234"/>
    </location>
</feature>
<comment type="catalytic activity">
    <reaction evidence="1">
        <text>ATP + protein L-histidine = ADP + protein N-phospho-L-histidine.</text>
        <dbReference type="EC" id="2.7.13.3"/>
    </reaction>
</comment>
<keyword evidence="4" id="KW-0808">Transferase</keyword>
<proteinExistence type="predicted"/>
<evidence type="ECO:0000313" key="10">
    <source>
        <dbReference type="EMBL" id="WAS90715.1"/>
    </source>
</evidence>
<evidence type="ECO:0000259" key="9">
    <source>
        <dbReference type="PROSITE" id="PS50112"/>
    </source>
</evidence>
<dbReference type="PANTHER" id="PTHR41523:SF8">
    <property type="entry name" value="ETHYLENE RESPONSE SENSOR PROTEIN"/>
    <property type="match status" value="1"/>
</dbReference>
<dbReference type="Gene3D" id="3.30.450.20">
    <property type="entry name" value="PAS domain"/>
    <property type="match status" value="1"/>
</dbReference>
<reference evidence="10" key="1">
    <citation type="submission" date="2022-11" db="EMBL/GenBank/DDBJ databases">
        <title>Minimal conservation of predation-associated metabolite biosynthetic gene clusters underscores biosynthetic potential of Myxococcota including descriptions for ten novel species: Archangium lansinium sp. nov., Myxococcus landrumus sp. nov., Nannocystis bai.</title>
        <authorList>
            <person name="Ahearne A."/>
            <person name="Stevens C."/>
            <person name="Dowd S."/>
        </authorList>
    </citation>
    <scope>NUCLEOTIDE SEQUENCE</scope>
    <source>
        <strain evidence="10">Fl3</strain>
    </source>
</reference>
<dbReference type="InterPro" id="IPR035965">
    <property type="entry name" value="PAS-like_dom_sf"/>
</dbReference>
<evidence type="ECO:0000256" key="7">
    <source>
        <dbReference type="ARBA" id="ARBA00022840"/>
    </source>
</evidence>
<dbReference type="Pfam" id="PF00989">
    <property type="entry name" value="PAS"/>
    <property type="match status" value="1"/>
</dbReference>
<dbReference type="SMART" id="SM00091">
    <property type="entry name" value="PAS"/>
    <property type="match status" value="1"/>
</dbReference>
<evidence type="ECO:0000256" key="6">
    <source>
        <dbReference type="ARBA" id="ARBA00022777"/>
    </source>
</evidence>
<evidence type="ECO:0000256" key="1">
    <source>
        <dbReference type="ARBA" id="ARBA00000085"/>
    </source>
</evidence>
<dbReference type="EMBL" id="CP114040">
    <property type="protein sequence ID" value="WAS90715.1"/>
    <property type="molecule type" value="Genomic_DNA"/>
</dbReference>
<dbReference type="RefSeq" id="WP_269033042.1">
    <property type="nucleotide sequence ID" value="NZ_CP114040.1"/>
</dbReference>
<evidence type="ECO:0000256" key="2">
    <source>
        <dbReference type="ARBA" id="ARBA00012438"/>
    </source>
</evidence>
<dbReference type="SUPFAM" id="SSF55785">
    <property type="entry name" value="PYP-like sensor domain (PAS domain)"/>
    <property type="match status" value="1"/>
</dbReference>
<dbReference type="InterPro" id="IPR000014">
    <property type="entry name" value="PAS"/>
</dbReference>
<protein>
    <recommendedName>
        <fullName evidence="2">histidine kinase</fullName>
        <ecNumber evidence="2">2.7.13.3</ecNumber>
    </recommendedName>
</protein>
<keyword evidence="6" id="KW-0418">Kinase</keyword>